<dbReference type="RefSeq" id="WP_237483997.1">
    <property type="nucleotide sequence ID" value="NZ_CAKLCM010000002.1"/>
</dbReference>
<name>A0ABN8DI64_9VIBR</name>
<evidence type="ECO:0000313" key="6">
    <source>
        <dbReference type="EMBL" id="CAH0525464.1"/>
    </source>
</evidence>
<reference evidence="6" key="1">
    <citation type="submission" date="2021-12" db="EMBL/GenBank/DDBJ databases">
        <authorList>
            <person name="Rodrigo-Torres L."/>
            <person name="Arahal R. D."/>
            <person name="Lucena T."/>
        </authorList>
    </citation>
    <scope>NUCLEOTIDE SEQUENCE</scope>
    <source>
        <strain evidence="6">CECT 8226</strain>
    </source>
</reference>
<comment type="caution">
    <text evidence="6">The sequence shown here is derived from an EMBL/GenBank/DDBJ whole genome shotgun (WGS) entry which is preliminary data.</text>
</comment>
<keyword evidence="3" id="KW-0804">Transcription</keyword>
<dbReference type="PROSITE" id="PS50977">
    <property type="entry name" value="HTH_TETR_2"/>
    <property type="match status" value="1"/>
</dbReference>
<keyword evidence="7" id="KW-1185">Reference proteome</keyword>
<dbReference type="EMBL" id="CAKLCM010000002">
    <property type="protein sequence ID" value="CAH0525464.1"/>
    <property type="molecule type" value="Genomic_DNA"/>
</dbReference>
<dbReference type="InterPro" id="IPR001647">
    <property type="entry name" value="HTH_TetR"/>
</dbReference>
<gene>
    <name evidence="6" type="ORF">VHP8226_00988</name>
</gene>
<dbReference type="PANTHER" id="PTHR47506:SF10">
    <property type="entry name" value="TRANSCRIPTIONAL REGULATORY PROTEIN"/>
    <property type="match status" value="1"/>
</dbReference>
<evidence type="ECO:0000313" key="7">
    <source>
        <dbReference type="Proteomes" id="UP000838160"/>
    </source>
</evidence>
<keyword evidence="2 4" id="KW-0238">DNA-binding</keyword>
<evidence type="ECO:0000256" key="2">
    <source>
        <dbReference type="ARBA" id="ARBA00023125"/>
    </source>
</evidence>
<feature type="domain" description="HTH tetR-type" evidence="5">
    <location>
        <begin position="6"/>
        <end position="66"/>
    </location>
</feature>
<protein>
    <recommendedName>
        <fullName evidence="5">HTH tetR-type domain-containing protein</fullName>
    </recommendedName>
</protein>
<proteinExistence type="predicted"/>
<dbReference type="PANTHER" id="PTHR47506">
    <property type="entry name" value="TRANSCRIPTIONAL REGULATORY PROTEIN"/>
    <property type="match status" value="1"/>
</dbReference>
<dbReference type="SUPFAM" id="SSF48498">
    <property type="entry name" value="Tetracyclin repressor-like, C-terminal domain"/>
    <property type="match status" value="1"/>
</dbReference>
<organism evidence="6 7">
    <name type="scientific">Vibrio hippocampi</name>
    <dbReference type="NCBI Taxonomy" id="654686"/>
    <lineage>
        <taxon>Bacteria</taxon>
        <taxon>Pseudomonadati</taxon>
        <taxon>Pseudomonadota</taxon>
        <taxon>Gammaproteobacteria</taxon>
        <taxon>Vibrionales</taxon>
        <taxon>Vibrionaceae</taxon>
        <taxon>Vibrio</taxon>
    </lineage>
</organism>
<dbReference type="Gene3D" id="1.10.357.10">
    <property type="entry name" value="Tetracycline Repressor, domain 2"/>
    <property type="match status" value="1"/>
</dbReference>
<evidence type="ECO:0000256" key="4">
    <source>
        <dbReference type="PROSITE-ProRule" id="PRU00335"/>
    </source>
</evidence>
<dbReference type="SUPFAM" id="SSF46689">
    <property type="entry name" value="Homeodomain-like"/>
    <property type="match status" value="1"/>
</dbReference>
<evidence type="ECO:0000259" key="5">
    <source>
        <dbReference type="PROSITE" id="PS50977"/>
    </source>
</evidence>
<sequence length="198" mass="22384">MARKVGFDKQQKLEQAMALFWRKGFANTSINDLVTELEINRFSLYNSFGDKETLYYLALDHYLNTVSLPKLQSLRDPKSDLATLQRFLQQFAAMQKQSLNGCLIQNAIIEHGGQDTTVQNKSDQLYDTLLEAMMIPLQHARQNNQLIAKANIATIAQFILCQLQGIRVLGKARRYADIDASLTMTLAALQTFAIESHA</sequence>
<dbReference type="InterPro" id="IPR036271">
    <property type="entry name" value="Tet_transcr_reg_TetR-rel_C_sf"/>
</dbReference>
<dbReference type="Gene3D" id="1.10.10.60">
    <property type="entry name" value="Homeodomain-like"/>
    <property type="match status" value="1"/>
</dbReference>
<dbReference type="Proteomes" id="UP000838160">
    <property type="component" value="Unassembled WGS sequence"/>
</dbReference>
<dbReference type="Pfam" id="PF00440">
    <property type="entry name" value="TetR_N"/>
    <property type="match status" value="1"/>
</dbReference>
<feature type="DNA-binding region" description="H-T-H motif" evidence="4">
    <location>
        <begin position="29"/>
        <end position="48"/>
    </location>
</feature>
<evidence type="ECO:0000256" key="3">
    <source>
        <dbReference type="ARBA" id="ARBA00023163"/>
    </source>
</evidence>
<accession>A0ABN8DI64</accession>
<keyword evidence="1" id="KW-0805">Transcription regulation</keyword>
<evidence type="ECO:0000256" key="1">
    <source>
        <dbReference type="ARBA" id="ARBA00023015"/>
    </source>
</evidence>
<dbReference type="InterPro" id="IPR009057">
    <property type="entry name" value="Homeodomain-like_sf"/>
</dbReference>